<name>A0A2S2PVA7_9HEMI</name>
<sequence length="107" mass="12837">MAIFNAEYIPELKWITVEPHNMIVNKADTKNHISKHKYSNDISDQHHNIIDDFQSILYIIKLIEKMIKYNNMYYERIEKRRKQQNLELQGLAIFLQNICTDLNISLD</sequence>
<evidence type="ECO:0000313" key="1">
    <source>
        <dbReference type="EMBL" id="MBY69391.1"/>
    </source>
</evidence>
<proteinExistence type="predicted"/>
<dbReference type="EMBL" id="GGMS01000188">
    <property type="protein sequence ID" value="MBY69391.1"/>
    <property type="molecule type" value="Transcribed_RNA"/>
</dbReference>
<gene>
    <name evidence="1" type="ORF">g.78281</name>
</gene>
<reference evidence="1" key="1">
    <citation type="submission" date="2018-04" db="EMBL/GenBank/DDBJ databases">
        <title>Transcriptome assembly of Sipha flava.</title>
        <authorList>
            <person name="Scully E.D."/>
            <person name="Geib S.M."/>
            <person name="Palmer N.A."/>
            <person name="Koch K."/>
            <person name="Bradshaw J."/>
            <person name="Heng-Moss T."/>
            <person name="Sarath G."/>
        </authorList>
    </citation>
    <scope>NUCLEOTIDE SEQUENCE</scope>
</reference>
<dbReference type="AlphaFoldDB" id="A0A2S2PVA7"/>
<accession>A0A2S2PVA7</accession>
<protein>
    <submittedName>
        <fullName evidence="1">Uncharacterized protein</fullName>
    </submittedName>
</protein>
<organism evidence="1">
    <name type="scientific">Sipha flava</name>
    <name type="common">yellow sugarcane aphid</name>
    <dbReference type="NCBI Taxonomy" id="143950"/>
    <lineage>
        <taxon>Eukaryota</taxon>
        <taxon>Metazoa</taxon>
        <taxon>Ecdysozoa</taxon>
        <taxon>Arthropoda</taxon>
        <taxon>Hexapoda</taxon>
        <taxon>Insecta</taxon>
        <taxon>Pterygota</taxon>
        <taxon>Neoptera</taxon>
        <taxon>Paraneoptera</taxon>
        <taxon>Hemiptera</taxon>
        <taxon>Sternorrhyncha</taxon>
        <taxon>Aphidomorpha</taxon>
        <taxon>Aphidoidea</taxon>
        <taxon>Aphididae</taxon>
        <taxon>Sipha</taxon>
    </lineage>
</organism>